<gene>
    <name evidence="1" type="ORF">OIU74_012439</name>
</gene>
<name>A0A9Q0T5D3_9ROSI</name>
<accession>A0A9Q0T5D3</accession>
<organism evidence="1 2">
    <name type="scientific">Salix koriyanagi</name>
    <dbReference type="NCBI Taxonomy" id="2511006"/>
    <lineage>
        <taxon>Eukaryota</taxon>
        <taxon>Viridiplantae</taxon>
        <taxon>Streptophyta</taxon>
        <taxon>Embryophyta</taxon>
        <taxon>Tracheophyta</taxon>
        <taxon>Spermatophyta</taxon>
        <taxon>Magnoliopsida</taxon>
        <taxon>eudicotyledons</taxon>
        <taxon>Gunneridae</taxon>
        <taxon>Pentapetalae</taxon>
        <taxon>rosids</taxon>
        <taxon>fabids</taxon>
        <taxon>Malpighiales</taxon>
        <taxon>Salicaceae</taxon>
        <taxon>Saliceae</taxon>
        <taxon>Salix</taxon>
    </lineage>
</organism>
<sequence>MWVYVETSYPTHSDEIYRGCLWPYVLETKGFIRSYVQSHRCVMGALHTVRRELQEAFVKIHGGSRRIAGGSSSSRGGGGGAVTVAVSIHYSLYVAHLAFV</sequence>
<evidence type="ECO:0000313" key="1">
    <source>
        <dbReference type="EMBL" id="KAJ6701090.1"/>
    </source>
</evidence>
<evidence type="ECO:0000313" key="2">
    <source>
        <dbReference type="Proteomes" id="UP001151752"/>
    </source>
</evidence>
<keyword evidence="2" id="KW-1185">Reference proteome</keyword>
<dbReference type="EMBL" id="JAPFFM010000016">
    <property type="protein sequence ID" value="KAJ6701090.1"/>
    <property type="molecule type" value="Genomic_DNA"/>
</dbReference>
<comment type="caution">
    <text evidence="1">The sequence shown here is derived from an EMBL/GenBank/DDBJ whole genome shotgun (WGS) entry which is preliminary data.</text>
</comment>
<protein>
    <submittedName>
        <fullName evidence="1">Uncharacterized protein</fullName>
    </submittedName>
</protein>
<proteinExistence type="predicted"/>
<dbReference type="Proteomes" id="UP001151752">
    <property type="component" value="Chromosome 1"/>
</dbReference>
<reference evidence="1" key="2">
    <citation type="journal article" date="2023" name="Int. J. Mol. Sci.">
        <title>De Novo Assembly and Annotation of 11 Diverse Shrub Willow (Salix) Genomes Reveals Novel Gene Organization in Sex-Linked Regions.</title>
        <authorList>
            <person name="Hyden B."/>
            <person name="Feng K."/>
            <person name="Yates T.B."/>
            <person name="Jawdy S."/>
            <person name="Cereghino C."/>
            <person name="Smart L.B."/>
            <person name="Muchero W."/>
        </authorList>
    </citation>
    <scope>NUCLEOTIDE SEQUENCE</scope>
    <source>
        <tissue evidence="1">Shoot tip</tissue>
    </source>
</reference>
<reference evidence="1" key="1">
    <citation type="submission" date="2022-11" db="EMBL/GenBank/DDBJ databases">
        <authorList>
            <person name="Hyden B.L."/>
            <person name="Feng K."/>
            <person name="Yates T."/>
            <person name="Jawdy S."/>
            <person name="Smart L.B."/>
            <person name="Muchero W."/>
        </authorList>
    </citation>
    <scope>NUCLEOTIDE SEQUENCE</scope>
    <source>
        <tissue evidence="1">Shoot tip</tissue>
    </source>
</reference>
<dbReference type="AlphaFoldDB" id="A0A9Q0T5D3"/>